<evidence type="ECO:0000313" key="2">
    <source>
        <dbReference type="Proteomes" id="UP000007799"/>
    </source>
</evidence>
<organism evidence="2">
    <name type="scientific">Salpingoeca rosetta (strain ATCC 50818 / BSB-021)</name>
    <dbReference type="NCBI Taxonomy" id="946362"/>
    <lineage>
        <taxon>Eukaryota</taxon>
        <taxon>Choanoflagellata</taxon>
        <taxon>Craspedida</taxon>
        <taxon>Salpingoecidae</taxon>
        <taxon>Salpingoeca</taxon>
    </lineage>
</organism>
<dbReference type="InParanoid" id="F2TXP9"/>
<accession>F2TXP9</accession>
<dbReference type="Proteomes" id="UP000007799">
    <property type="component" value="Unassembled WGS sequence"/>
</dbReference>
<protein>
    <submittedName>
        <fullName evidence="1">Uncharacterized protein</fullName>
    </submittedName>
</protein>
<sequence length="205" mass="22909">MTTVAERWQHRFLNSGKGLAACLLLALVWVLLEKAAVNHVSRPTDVDTFHARDYFNSDLTWRSKRFFELTRNLSVPLPGARARAAGRPIEQTIRDLQQLERHGKALATTSLQLQADLLAAEAHISVLKSRIALGENRDILHSMWFKYCWKPGKTRICDADSVLRPIINLQAPPVVFAVYGTLVCFLAATSAGEFVVANHMICTLS</sequence>
<proteinExistence type="predicted"/>
<dbReference type="RefSeq" id="XP_004998333.1">
    <property type="nucleotide sequence ID" value="XM_004998276.1"/>
</dbReference>
<dbReference type="EMBL" id="GL832956">
    <property type="protein sequence ID" value="EGD76158.1"/>
    <property type="molecule type" value="Genomic_DNA"/>
</dbReference>
<gene>
    <name evidence="1" type="ORF">PTSG_00865</name>
</gene>
<dbReference type="AlphaFoldDB" id="F2TXP9"/>
<evidence type="ECO:0000313" key="1">
    <source>
        <dbReference type="EMBL" id="EGD76158.1"/>
    </source>
</evidence>
<dbReference type="GeneID" id="16078928"/>
<dbReference type="KEGG" id="sre:PTSG_00865"/>
<keyword evidence="2" id="KW-1185">Reference proteome</keyword>
<name>F2TXP9_SALR5</name>
<reference evidence="1" key="1">
    <citation type="submission" date="2009-08" db="EMBL/GenBank/DDBJ databases">
        <title>Annotation of Salpingoeca rosetta.</title>
        <authorList>
            <consortium name="The Broad Institute Genome Sequencing Platform"/>
            <person name="Russ C."/>
            <person name="Cuomo C."/>
            <person name="Burger G."/>
            <person name="Gray M.W."/>
            <person name="Holland P.W.H."/>
            <person name="King N."/>
            <person name="Lang F.B.F."/>
            <person name="Roger A.J."/>
            <person name="Ruiz-Trillo I."/>
            <person name="Young S.K."/>
            <person name="Zeng Q."/>
            <person name="Gargeya S."/>
            <person name="Alvarado L."/>
            <person name="Berlin A."/>
            <person name="Chapman S.B."/>
            <person name="Chen Z."/>
            <person name="Freedman E."/>
            <person name="Gellesch M."/>
            <person name="Goldberg J."/>
            <person name="Griggs A."/>
            <person name="Gujja S."/>
            <person name="Heilman E."/>
            <person name="Heiman D."/>
            <person name="Howarth C."/>
            <person name="Mehta T."/>
            <person name="Neiman D."/>
            <person name="Pearson M."/>
            <person name="Roberts A."/>
            <person name="Saif S."/>
            <person name="Shea T."/>
            <person name="Shenoy N."/>
            <person name="Sisk P."/>
            <person name="Stolte C."/>
            <person name="Sykes S."/>
            <person name="White J."/>
            <person name="Yandava C."/>
            <person name="Haas B."/>
            <person name="Nusbaum C."/>
            <person name="Birren B."/>
        </authorList>
    </citation>
    <scope>NUCLEOTIDE SEQUENCE [LARGE SCALE GENOMIC DNA]</scope>
    <source>
        <strain evidence="1">ATCC 50818</strain>
    </source>
</reference>